<feature type="chain" id="PRO_5005591606" description="Putative auto-transporter adhesin head GIN domain-containing protein" evidence="1">
    <location>
        <begin position="23"/>
        <end position="234"/>
    </location>
</feature>
<dbReference type="Proteomes" id="UP000036958">
    <property type="component" value="Unassembled WGS sequence"/>
</dbReference>
<dbReference type="PANTHER" id="PTHR39200:SF1">
    <property type="entry name" value="AUTO-TRANSPORTER ADHESIN HEAD GIN DOMAIN-CONTAINING PROTEIN-RELATED"/>
    <property type="match status" value="1"/>
</dbReference>
<gene>
    <name evidence="3" type="ORF">NC99_00520</name>
</gene>
<comment type="caution">
    <text evidence="3">The sequence shown here is derived from an EMBL/GenBank/DDBJ whole genome shotgun (WGS) entry which is preliminary data.</text>
</comment>
<keyword evidence="1" id="KW-0732">Signal</keyword>
<dbReference type="STRING" id="1409788.NC99_00520"/>
<dbReference type="PANTHER" id="PTHR39200">
    <property type="entry name" value="HYPOTHETICAL EXPORTED PROTEIN"/>
    <property type="match status" value="1"/>
</dbReference>
<reference evidence="4" key="1">
    <citation type="submission" date="2015-07" db="EMBL/GenBank/DDBJ databases">
        <title>Genome sequencing of Sunxiuqinia dokdonensis strain SK.</title>
        <authorList>
            <person name="Ahn S."/>
            <person name="Kim B.-C."/>
        </authorList>
    </citation>
    <scope>NUCLEOTIDE SEQUENCE [LARGE SCALE GENOMIC DNA]</scope>
    <source>
        <strain evidence="4">SK</strain>
    </source>
</reference>
<feature type="signal peptide" evidence="1">
    <location>
        <begin position="1"/>
        <end position="22"/>
    </location>
</feature>
<dbReference type="AlphaFoldDB" id="A0A0L8VG78"/>
<accession>A0A0L8VG78</accession>
<evidence type="ECO:0000256" key="1">
    <source>
        <dbReference type="SAM" id="SignalP"/>
    </source>
</evidence>
<proteinExistence type="predicted"/>
<protein>
    <recommendedName>
        <fullName evidence="2">Putative auto-transporter adhesin head GIN domain-containing protein</fullName>
    </recommendedName>
</protein>
<evidence type="ECO:0000259" key="2">
    <source>
        <dbReference type="Pfam" id="PF10988"/>
    </source>
</evidence>
<dbReference type="Gene3D" id="2.160.20.120">
    <property type="match status" value="1"/>
</dbReference>
<name>A0A0L8VG78_9BACT</name>
<organism evidence="3 4">
    <name type="scientific">Sunxiuqinia dokdonensis</name>
    <dbReference type="NCBI Taxonomy" id="1409788"/>
    <lineage>
        <taxon>Bacteria</taxon>
        <taxon>Pseudomonadati</taxon>
        <taxon>Bacteroidota</taxon>
        <taxon>Bacteroidia</taxon>
        <taxon>Marinilabiliales</taxon>
        <taxon>Prolixibacteraceae</taxon>
        <taxon>Sunxiuqinia</taxon>
    </lineage>
</organism>
<dbReference type="EMBL" id="LGIA01000003">
    <property type="protein sequence ID" value="KOH47152.1"/>
    <property type="molecule type" value="Genomic_DNA"/>
</dbReference>
<feature type="domain" description="Putative auto-transporter adhesin head GIN" evidence="2">
    <location>
        <begin position="32"/>
        <end position="219"/>
    </location>
</feature>
<evidence type="ECO:0000313" key="4">
    <source>
        <dbReference type="Proteomes" id="UP000036958"/>
    </source>
</evidence>
<keyword evidence="4" id="KW-1185">Reference proteome</keyword>
<sequence>MKTQLMTFVTIIALFVSVHAKAETEFRELSSFSEISVRIPANVYVEQGDEQSVELVAKSSTMEEIITEVKGRELVIRFAAKNYLFKDFTPGKIEIYITVPEIGALSLSGSGNIENDGPIESRILDLSVSGSGDILLNDLKANRVKATISGSGNIKIDGDGTADDLSVNLSGSGNFKGIGFETTDVMVKIAGSGSADVHAVKNLNARIAGSGNVTYKGNPLVDQGIVGSGKVKEY</sequence>
<evidence type="ECO:0000313" key="3">
    <source>
        <dbReference type="EMBL" id="KOH47152.1"/>
    </source>
</evidence>
<dbReference type="Pfam" id="PF10988">
    <property type="entry name" value="DUF2807"/>
    <property type="match status" value="1"/>
</dbReference>
<dbReference type="InterPro" id="IPR021255">
    <property type="entry name" value="DUF2807"/>
</dbReference>
<dbReference type="RefSeq" id="WP_053178644.1">
    <property type="nucleotide sequence ID" value="NZ_LGIA01000003.1"/>
</dbReference>
<dbReference type="OrthoDB" id="680270at2"/>